<dbReference type="InterPro" id="IPR006086">
    <property type="entry name" value="XPG-I_dom"/>
</dbReference>
<dbReference type="InterPro" id="IPR029060">
    <property type="entry name" value="PIN-like_dom_sf"/>
</dbReference>
<dbReference type="Pfam" id="PF00867">
    <property type="entry name" value="XPG_I"/>
    <property type="match status" value="1"/>
</dbReference>
<dbReference type="EMBL" id="KV418145">
    <property type="protein sequence ID" value="KZP03172.1"/>
    <property type="molecule type" value="Genomic_DNA"/>
</dbReference>
<gene>
    <name evidence="2" type="ORF">FIBSPDRAFT_686168</name>
</gene>
<dbReference type="PRINTS" id="PR00853">
    <property type="entry name" value="XPGRADSUPER"/>
</dbReference>
<dbReference type="SMART" id="SM00484">
    <property type="entry name" value="XPGI"/>
    <property type="match status" value="1"/>
</dbReference>
<dbReference type="SUPFAM" id="SSF47807">
    <property type="entry name" value="5' to 3' exonuclease, C-terminal subdomain"/>
    <property type="match status" value="1"/>
</dbReference>
<dbReference type="SUPFAM" id="SSF88723">
    <property type="entry name" value="PIN domain-like"/>
    <property type="match status" value="1"/>
</dbReference>
<feature type="non-terminal residue" evidence="2">
    <location>
        <position position="346"/>
    </location>
</feature>
<dbReference type="PANTHER" id="PTHR11081">
    <property type="entry name" value="FLAP ENDONUCLEASE FAMILY MEMBER"/>
    <property type="match status" value="1"/>
</dbReference>
<sequence>MGVTGLWNALAPAATTEHLLELAVRDGFEVNNGRAFRLGIDMSYVLYTYVNTGQNAVLQGFFWRLSHLLSLPVAAIFMFDGPNRPIVKRGKTVRGTPHWMTSGAQSLIEAFGFQHITAAGEAEAELASMNAAGVIDAVVTTDSDAFVFGAVTVIPTWKLKEDKGMVKIYNALNICEKVDEHFTRDGFILYALLAGGDYDKGLKSCGAATALGVVKYGLGVSLCKATSSLDSNASLTAWRAELCHVLKTDPQQLIGGLRPAAASYIGNMFPKTQVLEAYQRPLSLSSAALAPPEPELAVPSLARIAELCERYFEWGKHETISVKLAKHVWPGIVLRMVLSDILDADR</sequence>
<evidence type="ECO:0000259" key="1">
    <source>
        <dbReference type="SMART" id="SM00484"/>
    </source>
</evidence>
<dbReference type="Proteomes" id="UP000076532">
    <property type="component" value="Unassembled WGS sequence"/>
</dbReference>
<dbReference type="InterPro" id="IPR006084">
    <property type="entry name" value="XPG/Rad2"/>
</dbReference>
<dbReference type="CDD" id="cd09870">
    <property type="entry name" value="PIN_YEN1"/>
    <property type="match status" value="1"/>
</dbReference>
<feature type="domain" description="XPG-I" evidence="1">
    <location>
        <begin position="109"/>
        <end position="180"/>
    </location>
</feature>
<keyword evidence="3" id="KW-1185">Reference proteome</keyword>
<dbReference type="STRING" id="436010.A0A167TQB4"/>
<dbReference type="PANTHER" id="PTHR11081:SF75">
    <property type="entry name" value="ENDONUCLEASE, PUTATIVE (AFU_ORTHOLOGUE AFUA_3G13260)-RELATED"/>
    <property type="match status" value="1"/>
</dbReference>
<dbReference type="OrthoDB" id="2959108at2759"/>
<accession>A0A167TQB4</accession>
<reference evidence="2 3" key="1">
    <citation type="journal article" date="2016" name="Mol. Biol. Evol.">
        <title>Comparative Genomics of Early-Diverging Mushroom-Forming Fungi Provides Insights into the Origins of Lignocellulose Decay Capabilities.</title>
        <authorList>
            <person name="Nagy L.G."/>
            <person name="Riley R."/>
            <person name="Tritt A."/>
            <person name="Adam C."/>
            <person name="Daum C."/>
            <person name="Floudas D."/>
            <person name="Sun H."/>
            <person name="Yadav J.S."/>
            <person name="Pangilinan J."/>
            <person name="Larsson K.H."/>
            <person name="Matsuura K."/>
            <person name="Barry K."/>
            <person name="Labutti K."/>
            <person name="Kuo R."/>
            <person name="Ohm R.A."/>
            <person name="Bhattacharya S.S."/>
            <person name="Shirouzu T."/>
            <person name="Yoshinaga Y."/>
            <person name="Martin F.M."/>
            <person name="Grigoriev I.V."/>
            <person name="Hibbett D.S."/>
        </authorList>
    </citation>
    <scope>NUCLEOTIDE SEQUENCE [LARGE SCALE GENOMIC DNA]</scope>
    <source>
        <strain evidence="2 3">CBS 109695</strain>
    </source>
</reference>
<evidence type="ECO:0000313" key="2">
    <source>
        <dbReference type="EMBL" id="KZP03172.1"/>
    </source>
</evidence>
<organism evidence="2 3">
    <name type="scientific">Athelia psychrophila</name>
    <dbReference type="NCBI Taxonomy" id="1759441"/>
    <lineage>
        <taxon>Eukaryota</taxon>
        <taxon>Fungi</taxon>
        <taxon>Dikarya</taxon>
        <taxon>Basidiomycota</taxon>
        <taxon>Agaricomycotina</taxon>
        <taxon>Agaricomycetes</taxon>
        <taxon>Agaricomycetidae</taxon>
        <taxon>Atheliales</taxon>
        <taxon>Atheliaceae</taxon>
        <taxon>Athelia</taxon>
    </lineage>
</organism>
<protein>
    <submittedName>
        <fullName evidence="2">PIN domain-like protein</fullName>
    </submittedName>
</protein>
<proteinExistence type="predicted"/>
<dbReference type="Gene3D" id="3.40.50.1010">
    <property type="entry name" value="5'-nuclease"/>
    <property type="match status" value="2"/>
</dbReference>
<dbReference type="InterPro" id="IPR036279">
    <property type="entry name" value="5-3_exonuclease_C_sf"/>
</dbReference>
<dbReference type="GO" id="GO:0017108">
    <property type="term" value="F:5'-flap endonuclease activity"/>
    <property type="evidence" value="ECO:0007669"/>
    <property type="project" value="TreeGrafter"/>
</dbReference>
<evidence type="ECO:0000313" key="3">
    <source>
        <dbReference type="Proteomes" id="UP000076532"/>
    </source>
</evidence>
<name>A0A167TQB4_9AGAM</name>
<dbReference type="GO" id="GO:0006281">
    <property type="term" value="P:DNA repair"/>
    <property type="evidence" value="ECO:0007669"/>
    <property type="project" value="UniProtKB-ARBA"/>
</dbReference>
<dbReference type="AlphaFoldDB" id="A0A167TQB4"/>